<accession>A0A6S6M054</accession>
<dbReference type="AlphaFoldDB" id="A0A6S6M054"/>
<keyword evidence="3" id="KW-1185">Reference proteome</keyword>
<dbReference type="SUPFAM" id="SSF53448">
    <property type="entry name" value="Nucleotide-diphospho-sugar transferases"/>
    <property type="match status" value="1"/>
</dbReference>
<proteinExistence type="predicted"/>
<evidence type="ECO:0000259" key="1">
    <source>
        <dbReference type="Pfam" id="PF00535"/>
    </source>
</evidence>
<dbReference type="GO" id="GO:0016740">
    <property type="term" value="F:transferase activity"/>
    <property type="evidence" value="ECO:0007669"/>
    <property type="project" value="UniProtKB-KW"/>
</dbReference>
<dbReference type="Proteomes" id="UP000515472">
    <property type="component" value="Chromosome"/>
</dbReference>
<name>A0A6S6M054_9BACT</name>
<dbReference type="InterPro" id="IPR050834">
    <property type="entry name" value="Glycosyltransf_2"/>
</dbReference>
<dbReference type="RefSeq" id="WP_185245016.1">
    <property type="nucleotide sequence ID" value="NZ_AP023213.1"/>
</dbReference>
<dbReference type="KEGG" id="gbn:GEOBRER4_16690"/>
<evidence type="ECO:0000313" key="3">
    <source>
        <dbReference type="Proteomes" id="UP000515472"/>
    </source>
</evidence>
<gene>
    <name evidence="2" type="ORF">GEOBRER4_n1735</name>
</gene>
<sequence length="238" mass="26844">MPRICVITVVRDGAQFLEGTILSVLEQKERVDLDYIVIDGGSTDGSVDVIRRYADRLLYWVSEPDRGVYDAMNKGWAAAGDDSSILFLGAGDRIVSLPDHLERFGDKVIVYGTVRMGEDRVFHPRCDFHLKLYNSLHHQALLVPKALHPAPPFDLRYRVYADFDFNQRLANSGARFVYAPQLIGYARPGGVSDRAGFAETLRIVYRNSGFLWAALAVSGYYAMKIFPLMKRLRPIRGI</sequence>
<protein>
    <submittedName>
        <fullName evidence="2">Glycosyl transferase, family 2</fullName>
    </submittedName>
</protein>
<reference evidence="2 3" key="1">
    <citation type="submission" date="2020-06" db="EMBL/GenBank/DDBJ databases">
        <title>Interaction of electrochemicaly active bacteria, Geobacter bremensis R4 on different carbon anode.</title>
        <authorList>
            <person name="Meng L."/>
            <person name="Yoshida N."/>
        </authorList>
    </citation>
    <scope>NUCLEOTIDE SEQUENCE [LARGE SCALE GENOMIC DNA]</scope>
    <source>
        <strain evidence="2 3">R4</strain>
    </source>
</reference>
<dbReference type="Gene3D" id="3.90.550.10">
    <property type="entry name" value="Spore Coat Polysaccharide Biosynthesis Protein SpsA, Chain A"/>
    <property type="match status" value="1"/>
</dbReference>
<dbReference type="CDD" id="cd06433">
    <property type="entry name" value="GT_2_WfgS_like"/>
    <property type="match status" value="1"/>
</dbReference>
<dbReference type="PANTHER" id="PTHR43685">
    <property type="entry name" value="GLYCOSYLTRANSFERASE"/>
    <property type="match status" value="1"/>
</dbReference>
<dbReference type="InterPro" id="IPR001173">
    <property type="entry name" value="Glyco_trans_2-like"/>
</dbReference>
<dbReference type="InterPro" id="IPR029044">
    <property type="entry name" value="Nucleotide-diphossugar_trans"/>
</dbReference>
<organism evidence="2 3">
    <name type="scientific">Citrifermentans bremense</name>
    <dbReference type="NCBI Taxonomy" id="60035"/>
    <lineage>
        <taxon>Bacteria</taxon>
        <taxon>Pseudomonadati</taxon>
        <taxon>Thermodesulfobacteriota</taxon>
        <taxon>Desulfuromonadia</taxon>
        <taxon>Geobacterales</taxon>
        <taxon>Geobacteraceae</taxon>
        <taxon>Citrifermentans</taxon>
    </lineage>
</organism>
<evidence type="ECO:0000313" key="2">
    <source>
        <dbReference type="EMBL" id="BCG46919.1"/>
    </source>
</evidence>
<feature type="domain" description="Glycosyltransferase 2-like" evidence="1">
    <location>
        <begin position="5"/>
        <end position="106"/>
    </location>
</feature>
<dbReference type="PANTHER" id="PTHR43685:SF11">
    <property type="entry name" value="GLYCOSYLTRANSFERASE TAGX-RELATED"/>
    <property type="match status" value="1"/>
</dbReference>
<dbReference type="Pfam" id="PF00535">
    <property type="entry name" value="Glycos_transf_2"/>
    <property type="match status" value="1"/>
</dbReference>
<dbReference type="EMBL" id="AP023213">
    <property type="protein sequence ID" value="BCG46919.1"/>
    <property type="molecule type" value="Genomic_DNA"/>
</dbReference>
<keyword evidence="2" id="KW-0808">Transferase</keyword>